<proteinExistence type="predicted"/>
<dbReference type="EMBL" id="CP065218">
    <property type="protein sequence ID" value="QPL56159.1"/>
    <property type="molecule type" value="Genomic_DNA"/>
</dbReference>
<protein>
    <submittedName>
        <fullName evidence="1">Uncharacterized protein</fullName>
    </submittedName>
</protein>
<dbReference type="Proteomes" id="UP000594435">
    <property type="component" value="Chromosome 2"/>
</dbReference>
<name>A0AAJ4IFY0_9VIBR</name>
<organism evidence="1 2">
    <name type="scientific">Vibrio navarrensis</name>
    <dbReference type="NCBI Taxonomy" id="29495"/>
    <lineage>
        <taxon>Bacteria</taxon>
        <taxon>Pseudomonadati</taxon>
        <taxon>Pseudomonadota</taxon>
        <taxon>Gammaproteobacteria</taxon>
        <taxon>Vibrionales</taxon>
        <taxon>Vibrionaceae</taxon>
        <taxon>Vibrio</taxon>
    </lineage>
</organism>
<sequence length="57" mass="6305">MIKLTANHEKPNVLNHSVEGNTAIQMNKKEKGTFYIKNDDGLIFGGQGKAGLHKVRL</sequence>
<gene>
    <name evidence="1" type="ORF">I3X05_18860</name>
</gene>
<accession>A0AAJ4IFY0</accession>
<evidence type="ECO:0000313" key="2">
    <source>
        <dbReference type="Proteomes" id="UP000594435"/>
    </source>
</evidence>
<evidence type="ECO:0000313" key="1">
    <source>
        <dbReference type="EMBL" id="QPL56159.1"/>
    </source>
</evidence>
<dbReference type="AlphaFoldDB" id="A0AAJ4IFY0"/>
<dbReference type="RefSeq" id="WP_319554116.1">
    <property type="nucleotide sequence ID" value="NZ_CP065218.1"/>
</dbReference>
<reference evidence="1 2" key="1">
    <citation type="submission" date="2020-11" db="EMBL/GenBank/DDBJ databases">
        <title>Complete and Circularized Genome Assembly of a human isolate of Vibrio navarrensis biotype pommerensis with MiSeq and MinION Sequence Data.</title>
        <authorList>
            <person name="Schwartz K."/>
            <person name="Borowiak M."/>
            <person name="Deneke C."/>
            <person name="Balau V."/>
            <person name="Metelmann C."/>
            <person name="Strauch E."/>
        </authorList>
    </citation>
    <scope>NUCLEOTIDE SEQUENCE [LARGE SCALE GENOMIC DNA]</scope>
    <source>
        <strain evidence="1 2">20-VB00237</strain>
    </source>
</reference>